<name>A0ABR1EZV0_9ASCO</name>
<gene>
    <name evidence="12" type="ORF">BZA70DRAFT_81081</name>
</gene>
<dbReference type="CDD" id="cd01460">
    <property type="entry name" value="vWA_midasin"/>
    <property type="match status" value="1"/>
</dbReference>
<dbReference type="InterPro" id="IPR012099">
    <property type="entry name" value="Midasin"/>
</dbReference>
<keyword evidence="5 9" id="KW-0547">Nucleotide-binding</keyword>
<comment type="caution">
    <text evidence="12">The sequence shown here is derived from an EMBL/GenBank/DDBJ whole genome shotgun (WGS) entry which is preliminary data.</text>
</comment>
<dbReference type="CDD" id="cd00009">
    <property type="entry name" value="AAA"/>
    <property type="match status" value="4"/>
</dbReference>
<evidence type="ECO:0000256" key="6">
    <source>
        <dbReference type="ARBA" id="ARBA00022840"/>
    </source>
</evidence>
<dbReference type="PANTHER" id="PTHR48103">
    <property type="entry name" value="MIDASIN-RELATED"/>
    <property type="match status" value="1"/>
</dbReference>
<dbReference type="InterPro" id="IPR016024">
    <property type="entry name" value="ARM-type_fold"/>
</dbReference>
<feature type="compositionally biased region" description="Acidic residues" evidence="10">
    <location>
        <begin position="4586"/>
        <end position="4599"/>
    </location>
</feature>
<dbReference type="EMBL" id="JBBJBU010000013">
    <property type="protein sequence ID" value="KAK7203075.1"/>
    <property type="molecule type" value="Genomic_DNA"/>
</dbReference>
<dbReference type="InterPro" id="IPR025662">
    <property type="entry name" value="Sigma_54_int_dom_ATP-bd_1"/>
</dbReference>
<dbReference type="GeneID" id="90040939"/>
<evidence type="ECO:0000256" key="10">
    <source>
        <dbReference type="SAM" id="MobiDB-lite"/>
    </source>
</evidence>
<feature type="region of interest" description="Disordered" evidence="10">
    <location>
        <begin position="4078"/>
        <end position="4569"/>
    </location>
</feature>
<dbReference type="PIRSF" id="PIRSF010340">
    <property type="entry name" value="Midasin"/>
    <property type="match status" value="1"/>
</dbReference>
<evidence type="ECO:0000256" key="1">
    <source>
        <dbReference type="ARBA" id="ARBA00004604"/>
    </source>
</evidence>
<feature type="region of interest" description="Disordered" evidence="10">
    <location>
        <begin position="4586"/>
        <end position="4605"/>
    </location>
</feature>
<evidence type="ECO:0000256" key="3">
    <source>
        <dbReference type="ARBA" id="ARBA00007188"/>
    </source>
</evidence>
<dbReference type="InterPro" id="IPR002035">
    <property type="entry name" value="VWF_A"/>
</dbReference>
<reference evidence="12 13" key="1">
    <citation type="submission" date="2024-03" db="EMBL/GenBank/DDBJ databases">
        <title>Genome-scale model development and genomic sequencing of the oleaginous clade Lipomyces.</title>
        <authorList>
            <consortium name="Lawrence Berkeley National Laboratory"/>
            <person name="Czajka J.J."/>
            <person name="Han Y."/>
            <person name="Kim J."/>
            <person name="Mondo S.J."/>
            <person name="Hofstad B.A."/>
            <person name="Robles A."/>
            <person name="Haridas S."/>
            <person name="Riley R."/>
            <person name="LaButti K."/>
            <person name="Pangilinan J."/>
            <person name="Andreopoulos W."/>
            <person name="Lipzen A."/>
            <person name="Yan J."/>
            <person name="Wang M."/>
            <person name="Ng V."/>
            <person name="Grigoriev I.V."/>
            <person name="Spatafora J.W."/>
            <person name="Magnuson J.K."/>
            <person name="Baker S.E."/>
            <person name="Pomraning K.R."/>
        </authorList>
    </citation>
    <scope>NUCLEOTIDE SEQUENCE [LARGE SCALE GENOMIC DNA]</scope>
    <source>
        <strain evidence="12 13">Phaff 52-87</strain>
    </source>
</reference>
<dbReference type="InterPro" id="IPR040848">
    <property type="entry name" value="AAA_lid_7"/>
</dbReference>
<feature type="compositionally biased region" description="Low complexity" evidence="10">
    <location>
        <begin position="4212"/>
        <end position="4224"/>
    </location>
</feature>
<evidence type="ECO:0000256" key="2">
    <source>
        <dbReference type="ARBA" id="ARBA00004642"/>
    </source>
</evidence>
<comment type="subcellular location">
    <subcellularLocation>
        <location evidence="1">Nucleus</location>
        <location evidence="1">Nucleolus</location>
    </subcellularLocation>
    <subcellularLocation>
        <location evidence="2">Nucleus</location>
        <location evidence="2">Nucleoplasm</location>
    </subcellularLocation>
</comment>
<keyword evidence="13" id="KW-1185">Reference proteome</keyword>
<dbReference type="Gene3D" id="3.40.50.410">
    <property type="entry name" value="von Willebrand factor, type A domain"/>
    <property type="match status" value="1"/>
</dbReference>
<proteinExistence type="inferred from homology"/>
<feature type="compositionally biased region" description="Acidic residues" evidence="10">
    <location>
        <begin position="4285"/>
        <end position="4319"/>
    </location>
</feature>
<feature type="region of interest" description="Disordered" evidence="10">
    <location>
        <begin position="730"/>
        <end position="749"/>
    </location>
</feature>
<feature type="domain" description="VWFA" evidence="11">
    <location>
        <begin position="4736"/>
        <end position="4917"/>
    </location>
</feature>
<keyword evidence="7 9" id="KW-0143">Chaperone</keyword>
<dbReference type="Pfam" id="PF17867">
    <property type="entry name" value="AAA_lid_7"/>
    <property type="match status" value="3"/>
</dbReference>
<accession>A0ABR1EZV0</accession>
<feature type="compositionally biased region" description="Basic and acidic residues" evidence="10">
    <location>
        <begin position="4503"/>
        <end position="4548"/>
    </location>
</feature>
<dbReference type="PROSITE" id="PS50234">
    <property type="entry name" value="VWFA"/>
    <property type="match status" value="1"/>
</dbReference>
<dbReference type="Pfam" id="PF21108">
    <property type="entry name" value="MDN1_4th"/>
    <property type="match status" value="1"/>
</dbReference>
<dbReference type="Proteomes" id="UP001498771">
    <property type="component" value="Unassembled WGS sequence"/>
</dbReference>
<sequence>MSTRFYLNLDLALERLDVLLSGDSKSNLELSQLVVGDSTIDLDALADRALDPKYTQAVLCAFYPLFPDLSARWLSSARDSSVVAQAFARVLPLIPHIASHAIAFFEHHSWSAKDSLEDLIALYRLLEFDFLVYGSSVDLKSIANVIDSTSSDAARYLAVRIWTMHLGISDQERHRLVEQHLGGIQHELFGDYEGSSNVDFFFFELWEAKRIAYYKKSIAENIDLSPSPNAIYFDDSQLSARTANLCGLLVPRHKPLESPPLSIVLTETTIYNVRSLASALRAMNPLLVTGPPGCGKTFLSDYILSALSRSTKDVVKLHLGDQTDTKLLIGTYTTGETPGSFVWKEGILVNAVREGKVIVIEDIDKAPNEVISILLSLVQQRRIIIPSRGESIQAGHTFQMIATASELESSVSKDFIGRELWHHVRLRMFTDPELEQLLTVQFPRLVQLARLMRDVYVRTRDTYKDHRFLALTRGAQNRIFSTRDLMKWARRVDLVLSEVRTSDSSSSTNEIASSTYECVLFEAIDCFAGSIRVAEARDLIAGVIGSAMNIDPHVLSHYINAYVPPFENSGPEVVVGRVRLQKSLAARKRRELAPSLFAYTKHTLKHLEKISTCVKLKEPLLLVGETGTGKTTIVQQLASSIGSKLVVINLSQQTDTSDLLGGFKPVDARSVAIPLREEFETLFEATFSAKKNEKFNKVFSKCFARKQWVHVIRLWKESVKTAMKTIAMQTDSSENAESGDGKPTKRRRINGVNGRDLVSSWSVFSQKVQQFEAQQENLKNSFVYRFIEGALVRAVRNGEWVLLDEINLATPDTLESITDLLATDSEGACIRLSEKGDMEPVMAHPNFRLFACMNPATDVGKRDLPAGFRARFTEVFVESPDQDRDDLLAIVEKYIGQLAVGRDNEGACSDVAQLYFEAKTLAESHQIVDGANQKPHFSIRTLSRTLLYVRDISPTFGLRRALYEGFCMSFLTLLDKPSEDLLVPIIIKYTIGRLSNPRSVLKKMPPKPDEGEYVQFKHYWIEMGPSEVDEQAHYIVTPFVEKNLLNLVRATATRRFPLLIQGPTSSGKTSMIGYLAKKTGHKLVRINNHEHTDLQEYLGTYVADDQGRLHFQEGALVEAARNGHWIVLDELNLAPTDVLEALNRLLDDNHEIFIPETQEVVKPHPHFLLFATQNPPGLYGGRKNLSRAFRNRFLELHFDDIPEDELETILKGRCEIAPSYAKRIVQVYKALSTQRQSTRLFEKNGFATLRDLFRWANRPAVGYEELARNGYLLLGERVRSDEEQQIVKSVIEKIMRVSLDIDELYRLDGSNLDSESGIVWNYAMRRLYTLASEAIKNNEPVLLVGETGCGKTSICQVLAKEYGKALHIVNAHQNTEASDIIGAQRPLRNRGELQNMLVEHIRNVLGPQAAELTSIADLIDAFESFAKDGNASPETVQTVGNLRNKLNVLFEWHDGALVQALKTGNFFLLDEISLTDDSVLERLNSVLEPERSILLAEKGSHESLITAQDGFQFLATMNPSGDYGKKELSPALRNRFTEIWVPAITNVDDVYQIVESKMQPSEVKFFGRPMVEFSVWFSETYNTSIGTQAIVSLRDILAWIAFVNTVKDKSPEVRLLHGACMVYIDTLGTNNYAYLSESAELLARERMRCVEYLSSIASVDLRPIYTSAVQVAVLDDRIGFGEFELEKRVPSDGKSTQVEFSFKAPTTAFNAMRIIRGMQLKKPIMLEGSPGVGKTSIMTALAAAANVELTRINLSDQTDLMDLFGADSPAEGARSGEFVWRDAPFLHAMKNGYWVLLDEMNLASQSVLEGLNACLDHRGEAYIPELDRTFVQHPNFRVFAAQNPHYQGGGRKGLPKSFINRFTVVYVDLLTPFDLKIITNQLFPSIDESLAQSLVQFVSSLEREVSVKRSFGRLGAPWEFNLRDTLRWFQLLIEADRRKCRWTADEFLDIIVKQRFRTKEDRQEVTLLYENQFSVKLAQRHLSLVLSDNYLQVGHAILERKKLLSGYKLPDNKLVALQCNMEPLESLMTCVDMAWPAIIVGPTRSGKSSLIRLLASLVGADLEEFSINSDIDSMDIVGGYEQVDATRRMSLLWSQISETARSVLAKCGRGEVPVTAKPTAIALYEKTFTADHSSVSDLLEAAHIAGLLADTVGGQLSSVLRELVVAVENLQAYLSNMGKQAAAFEWFDGTLVRAMEAGKWLVLDNANLCGPSVLDRLNSLLEPNGVLAINEQGLEDGKLRIVKPHPGFRLFLTVDPRHGELSRAMRNRGIEIYLSDLEQRATSWDLQVLSTSADTHGRLLNESDELSLDLKDLTLMNKSSKHMAINELPVDMADMRVYGLLDSVEISKEPKAERELAVAAIAHLPISLLSTVSRWSKALNYFEFYAESETSFAHSIAAIYSEFATFPYAAEVLGAYKSVAIENYESFQSFYPSSNPHGIYWFENPLTDCEKSLISLLYEATFAAMDLESCLSATTSRAKTLRASKLNYLERSAAASYKRSSSADYSSHLFEVVSATIQLISKFVRSASLQTAQSETVHVSSEILKTLRGVIALAQHAQVDESQFPIFHDIFDAYALRIEEIGDPFIQSSEWNNWKIALDAFTKRLSLVSGKSMEIIWSKLRPAVPKSYETWDLYSQLLSCSHKLDEATKDMDMDGLEELIGLQRRIFAAADILLYDGSQSTSTIENLLMDCASFLSSLPQTQLKKGNKSAWRRILGYVLASKSLKASATIGGNSIDLKLANLSGISLSVGIDCIRSKTMSGKNFLDFLHLFSSLDDFSLSVSELFGGKVLQEFIMKLDSAEYGRIRDVIEIRKELSVYGKEVAGNANIISLSKLKWLMAGLIEHMRNMLLAHIPEEVRPLVGDQESASTISDAELASLVQIHAPDASVLLQCVEEAHQINDEIDSYPQQRVGALFIRYASLLLHLYIPNVPHDPAIKPYVKAYFLTEQRSEVSSQLRAVQIVERAFVGDEKSIREAELEQQLSSLEVEGFEPTCYRPEVSQSKAFFQEISRFLQGYATPDKANELWGDISAGNERSKNVSEMFHRISSQFIERLKSQFKYYTDLFDPVVEFVTMMRLGVGLVSDISISASNTDFSAFTWLVDSSLFGSDRVASISDILQTVKSLNFSQRLSSKVTTTLIQWLQIRYSYTSERDTTILSGIGQIFKQLYYNWSLNKSRLEAEQMAKTTVYKANDDEDDDEEFKSMFPDYEDFVSVESVETKFDEESFTQEVCSAFLALFDQMAANPSVQSTVRKSFSLLNEIDFSMLSFKDSDIRTTISSVVLEFSQVFDDVSGTGSAKLNFYTSSSALESEKAVRIFLTLRVRLVQLVERWPENEILGDCLRFCDDFLDLPTTVPVARMLIYVEKQLGVLHEWQKVASREFSVTDHIDILSKLVIEWRKFELSTWASLFDEEVAKAENGIAKWFFYLYENAIAIPVRLCADNERISDHVLELAQAVTAFIGSSPKGQFEKRLKLVRAFSLYSFTFPGLSQVGEALRAVDRLYSQFVPIVAKSIASQRKVLEKEVTETVLLASWKDTNFIALKESARRSHHKLYKSIRKFREVLDQPVRPLIDGGLESLEAKSTPSATSLASGVSLDQELLERSLHICLGISSWSERPERLTAIVPTISRIRGFVSDCITLEIPSLAEYADGLVDEMQKLRKETPAVLNEETKHAVQFLKARKTKLLSETLKELKAMGLRFRARADVVERQDTVVKILRGTKVLDGLLPSDTQDWFFRVLEFMPRVRSLTSNHSEELTPGQIQRGLGISENLLNVLLMQRDGLYTAKTAQESFTSRYLEFVSLRTVSKSEPLHEFDIRGQMMPDLLRKIKLSRAVMNVASSAAVAHAKFCEDSDDKVLQSLTKWTSRLATLIEILESVTVPSTLCVINSTSNGILQTIKTDLESCDAEFSELSDSRESYAYILLGVRSFFAEEFSNWGSVTSTRQELADIESLELALRSLSDSILVVVQEVRQLMSEPISVDDEDWIPKMMQCTTKVLQKLHIGNVSKAIEKSLDVVNSLDIKSSESIGALFSITAPFVDEYRSFMDQVLIKFATQHNEMSQSGLTLLKAFNTVATNGYCSPQEPSDKEESSNLQQGTGLGDGDGEQNISNTVGDDEDLSDLANQPDDKKEKDDGADREEQDNAVDIDGDMEGDLEDVDQSGDENESGSDGEQSEEEMDEEVGEVDDLDPTAVDEKMWNDDVKDETSNDKSTDQQLQDTTTMDDLAANQDEQDAPTDNNQDKENDDAADEQDMDDDAEEEEEGAMDQEDAVQNDDKQMESTAPEGDALDLPEDMNLDNEEEGEGGEEKDDDDEYPPEEDPLDSKMDIEEMPNSKDEPADDDEGQEKIPDVPDPEAMDVDEENEEEEAKGDIEGGDGDSGSDDDMNGDEEEMDVEDEGENQVTDGVDQEVTEGEEAKTEEEIAISQSEGAHGPEESKADEEENEAASKGAADGSKDSGRDSGAQDATEESASKEGGAASKDLPTQDVSSKDEKNENTGEAQRQLGDAKEEFHRSAKEIEDVADAEIEKDVDSKQENAESYRHLEENEASHDTQALGMASNDQQQTIDEEMAVDDEVEKTEDLAEAIDDATDNANETADDDGETKRTVTGGIIGERKPAVDEMEVDNMTKQEFEHEINEEETPVTAAIQVVDSKDTPYRSLDEARDVWQQHERTTGDLSNALCEQLRLILEPTQSTKLRGDFRSGKRLNMKRIIPYIASEFKKDKIWLRRTKPSKREYQIMISLDDSKSMSESKSVNLAFDTLTLVSKALERLEAGQVSIVRFGEQCEVVHPFQKPFTSEAGAHAFQWFGFAQTRTNMYSLVENSISLFDEARVDSAKGDMWQLEIIISDGVCEDHEKLRQLVRRAREQKIMMVFIIVDGLTKGGNSDTASSILDLKQVKYYPDEDGTQKMKMTKYLDTFPFEFYVIVRNIAELPAVLSLVLRQYFSEVADLA</sequence>
<dbReference type="Pfam" id="PF17865">
    <property type="entry name" value="AAA_lid_5"/>
    <property type="match status" value="1"/>
</dbReference>
<comment type="function">
    <text evidence="9">Nuclear chaperone required for maturation and nuclear export of pre-60S ribosome subunits.</text>
</comment>
<feature type="compositionally biased region" description="Basic and acidic residues" evidence="10">
    <location>
        <begin position="4125"/>
        <end position="4134"/>
    </location>
</feature>
<evidence type="ECO:0000256" key="4">
    <source>
        <dbReference type="ARBA" id="ARBA00017143"/>
    </source>
</evidence>
<dbReference type="InterPro" id="IPR041190">
    <property type="entry name" value="Midasin_AAA_lid_5"/>
</dbReference>
<evidence type="ECO:0000256" key="5">
    <source>
        <dbReference type="ARBA" id="ARBA00022741"/>
    </source>
</evidence>
<dbReference type="InterPro" id="IPR003593">
    <property type="entry name" value="AAA+_ATPase"/>
</dbReference>
<dbReference type="InterPro" id="IPR036465">
    <property type="entry name" value="vWFA_dom_sf"/>
</dbReference>
<dbReference type="Gene3D" id="3.40.50.300">
    <property type="entry name" value="P-loop containing nucleotide triphosphate hydrolases"/>
    <property type="match status" value="6"/>
</dbReference>
<dbReference type="SMART" id="SM00382">
    <property type="entry name" value="AAA"/>
    <property type="match status" value="6"/>
</dbReference>
<feature type="compositionally biased region" description="Basic and acidic residues" evidence="10">
    <location>
        <begin position="4192"/>
        <end position="4211"/>
    </location>
</feature>
<keyword evidence="6 9" id="KW-0067">ATP-binding</keyword>
<evidence type="ECO:0000256" key="8">
    <source>
        <dbReference type="ARBA" id="ARBA00023242"/>
    </source>
</evidence>
<feature type="compositionally biased region" description="Basic and acidic residues" evidence="10">
    <location>
        <begin position="4320"/>
        <end position="4335"/>
    </location>
</feature>
<dbReference type="InterPro" id="IPR027417">
    <property type="entry name" value="P-loop_NTPase"/>
</dbReference>
<dbReference type="PANTHER" id="PTHR48103:SF2">
    <property type="entry name" value="MIDASIN"/>
    <property type="match status" value="1"/>
</dbReference>
<keyword evidence="8 9" id="KW-0539">Nucleus</keyword>
<evidence type="ECO:0000256" key="9">
    <source>
        <dbReference type="PIRNR" id="PIRNR010340"/>
    </source>
</evidence>
<dbReference type="RefSeq" id="XP_064766108.1">
    <property type="nucleotide sequence ID" value="XM_064915427.1"/>
</dbReference>
<dbReference type="PROSITE" id="PS00675">
    <property type="entry name" value="SIGMA54_INTERACT_1"/>
    <property type="match status" value="1"/>
</dbReference>
<dbReference type="SUPFAM" id="SSF53300">
    <property type="entry name" value="vWA-like"/>
    <property type="match status" value="1"/>
</dbReference>
<evidence type="ECO:0000256" key="7">
    <source>
        <dbReference type="ARBA" id="ARBA00023186"/>
    </source>
</evidence>
<evidence type="ECO:0000259" key="11">
    <source>
        <dbReference type="PROSITE" id="PS50234"/>
    </source>
</evidence>
<dbReference type="Pfam" id="PF07728">
    <property type="entry name" value="AAA_5"/>
    <property type="match status" value="8"/>
</dbReference>
<dbReference type="InterPro" id="IPR011704">
    <property type="entry name" value="ATPase_dyneun-rel_AAA"/>
</dbReference>
<organism evidence="12 13">
    <name type="scientific">Myxozyma melibiosi</name>
    <dbReference type="NCBI Taxonomy" id="54550"/>
    <lineage>
        <taxon>Eukaryota</taxon>
        <taxon>Fungi</taxon>
        <taxon>Dikarya</taxon>
        <taxon>Ascomycota</taxon>
        <taxon>Saccharomycotina</taxon>
        <taxon>Lipomycetes</taxon>
        <taxon>Lipomycetales</taxon>
        <taxon>Lipomycetaceae</taxon>
        <taxon>Myxozyma</taxon>
    </lineage>
</organism>
<comment type="similarity">
    <text evidence="3 9">Belongs to the midasin family.</text>
</comment>
<dbReference type="SUPFAM" id="SSF48371">
    <property type="entry name" value="ARM repeat"/>
    <property type="match status" value="1"/>
</dbReference>
<dbReference type="InterPro" id="IPR048617">
    <property type="entry name" value="MDN1_AAA_lid_4"/>
</dbReference>
<dbReference type="SUPFAM" id="SSF52540">
    <property type="entry name" value="P-loop containing nucleoside triphosphate hydrolases"/>
    <property type="match status" value="6"/>
</dbReference>
<feature type="compositionally biased region" description="Acidic residues" evidence="10">
    <location>
        <begin position="4242"/>
        <end position="4271"/>
    </location>
</feature>
<evidence type="ECO:0000313" key="13">
    <source>
        <dbReference type="Proteomes" id="UP001498771"/>
    </source>
</evidence>
<feature type="compositionally biased region" description="Acidic residues" evidence="10">
    <location>
        <begin position="4350"/>
        <end position="4397"/>
    </location>
</feature>
<evidence type="ECO:0000313" key="12">
    <source>
        <dbReference type="EMBL" id="KAK7203075.1"/>
    </source>
</evidence>
<protein>
    <recommendedName>
        <fullName evidence="4 9">Midasin</fullName>
    </recommendedName>
</protein>
<feature type="compositionally biased region" description="Acidic residues" evidence="10">
    <location>
        <begin position="4135"/>
        <end position="4188"/>
    </location>
</feature>